<protein>
    <recommendedName>
        <fullName evidence="3">Uroporphyrinogen decarboxylase (URO-D) domain-containing protein</fullName>
    </recommendedName>
</protein>
<dbReference type="RefSeq" id="WP_069156127.1">
    <property type="nucleotide sequence ID" value="NZ_DBFYTC010000269.1"/>
</dbReference>
<evidence type="ECO:0000313" key="2">
    <source>
        <dbReference type="Proteomes" id="UP000095003"/>
    </source>
</evidence>
<comment type="caution">
    <text evidence="1">The sequence shown here is derived from an EMBL/GenBank/DDBJ whole genome shotgun (WGS) entry which is preliminary data.</text>
</comment>
<dbReference type="Gene3D" id="3.20.20.210">
    <property type="match status" value="1"/>
</dbReference>
<evidence type="ECO:0008006" key="3">
    <source>
        <dbReference type="Google" id="ProtNLM"/>
    </source>
</evidence>
<gene>
    <name evidence="1" type="ORF">BEH84_01277</name>
</gene>
<sequence length="354" mass="40057">MEKLSEYAGKILNDETCIAVRDEWFARMRNLFDGKGDPFLDTHFLALNGVIGNADADLLYEEPEVWVNRALEDLAGKVNCIKNEEMFVPLCIEPPFYGVHFIDKIMGAEVFFQGGQWYNHYLDQEVGCLERPDLENNKTWELARRAASAFTEAKVGLPLFGLPTIASALNIATNLYGEEILVAMLTEPEAAAHDLGIINDLLCEIHQWYREHIPACQLQPVISWNRTQPPGYGQLCGCTTQLLSASLYEEFIMPLDDKLLAVYPDGGMIHFCGSHTHLLEVLRNMPHLKAVQLNDRAAWDLKEYYDRLREDQMIYLNPCEGMGIKQAIEITGGRRLVIADTVEHSGYEPAESFL</sequence>
<dbReference type="GeneID" id="93299772"/>
<proteinExistence type="predicted"/>
<dbReference type="SUPFAM" id="SSF51726">
    <property type="entry name" value="UROD/MetE-like"/>
    <property type="match status" value="1"/>
</dbReference>
<reference evidence="1 2" key="1">
    <citation type="submission" date="2016-07" db="EMBL/GenBank/DDBJ databases">
        <title>Characterization of isolates of Eisenbergiella tayi derived from blood cultures, using whole genome sequencing.</title>
        <authorList>
            <person name="Burdz T."/>
            <person name="Wiebe D."/>
            <person name="Huynh C."/>
            <person name="Bernard K."/>
        </authorList>
    </citation>
    <scope>NUCLEOTIDE SEQUENCE [LARGE SCALE GENOMIC DNA]</scope>
    <source>
        <strain evidence="1 2">NML 120489</strain>
    </source>
</reference>
<dbReference type="EMBL" id="MCGI01000001">
    <property type="protein sequence ID" value="ODM13561.1"/>
    <property type="molecule type" value="Genomic_DNA"/>
</dbReference>
<evidence type="ECO:0000313" key="1">
    <source>
        <dbReference type="EMBL" id="ODM13561.1"/>
    </source>
</evidence>
<dbReference type="InterPro" id="IPR038071">
    <property type="entry name" value="UROD/MetE-like_sf"/>
</dbReference>
<name>A0A1E3AYH2_9FIRM</name>
<accession>A0A1E3AYH2</accession>
<organism evidence="1 2">
    <name type="scientific">Eisenbergiella tayi</name>
    <dbReference type="NCBI Taxonomy" id="1432052"/>
    <lineage>
        <taxon>Bacteria</taxon>
        <taxon>Bacillati</taxon>
        <taxon>Bacillota</taxon>
        <taxon>Clostridia</taxon>
        <taxon>Lachnospirales</taxon>
        <taxon>Lachnospiraceae</taxon>
        <taxon>Eisenbergiella</taxon>
    </lineage>
</organism>
<dbReference type="Proteomes" id="UP000095003">
    <property type="component" value="Unassembled WGS sequence"/>
</dbReference>
<dbReference type="AlphaFoldDB" id="A0A1E3AYH2"/>